<dbReference type="InterPro" id="IPR020095">
    <property type="entry name" value="PsdUridine_synth_TruA_C"/>
</dbReference>
<keyword evidence="3 4" id="KW-0413">Isomerase</keyword>
<name>A0A238WJK0_9FLAO</name>
<dbReference type="InterPro" id="IPR020103">
    <property type="entry name" value="PsdUridine_synth_cat_dom_sf"/>
</dbReference>
<sequence>MLYICICTKITFQLRYFLEIAYKGTSYHGWQWQPNAISVQECVNKAISIILRTPIDIVGAGRTDTGVHAAQIFAHFNVEESINVNEVIYKVNSLLPNDIVVLNIFNVVDDAHARFTATSRSYEYRIYLGRNPFKLETTWQLNNKTLNIAKMNEAAEILLPYTNFKCFSRSNTNVKTYNCDITKAIWKQEGKSLVFYITADRFLRNMVRAIVGTSIDIGLGKTSINEFKQIIESENRCNAGTSAPPQGLFLTQVTYPKTIFIHE</sequence>
<evidence type="ECO:0000313" key="10">
    <source>
        <dbReference type="Proteomes" id="UP000198384"/>
    </source>
</evidence>
<dbReference type="AlphaFoldDB" id="A0A238WJK0"/>
<gene>
    <name evidence="4" type="primary">truA</name>
    <name evidence="9" type="ORF">SAMN06265371_103293</name>
</gene>
<dbReference type="InterPro" id="IPR020097">
    <property type="entry name" value="PsdUridine_synth_TruA_a/b_dom"/>
</dbReference>
<dbReference type="Gene3D" id="3.30.70.580">
    <property type="entry name" value="Pseudouridine synthase I, catalytic domain, N-terminal subdomain"/>
    <property type="match status" value="1"/>
</dbReference>
<evidence type="ECO:0000256" key="6">
    <source>
        <dbReference type="PIRSR" id="PIRSR001430-2"/>
    </source>
</evidence>
<evidence type="ECO:0000256" key="7">
    <source>
        <dbReference type="RuleBase" id="RU003792"/>
    </source>
</evidence>
<evidence type="ECO:0000256" key="1">
    <source>
        <dbReference type="ARBA" id="ARBA00009375"/>
    </source>
</evidence>
<dbReference type="FunFam" id="3.30.70.580:FF:000001">
    <property type="entry name" value="tRNA pseudouridine synthase A"/>
    <property type="match status" value="1"/>
</dbReference>
<feature type="binding site" evidence="4 6">
    <location>
        <position position="122"/>
    </location>
    <ligand>
        <name>substrate</name>
    </ligand>
</feature>
<dbReference type="InterPro" id="IPR020094">
    <property type="entry name" value="TruA/RsuA/RluB/E/F_N"/>
</dbReference>
<dbReference type="EMBL" id="FZNT01000003">
    <property type="protein sequence ID" value="SNR46730.1"/>
    <property type="molecule type" value="Genomic_DNA"/>
</dbReference>
<evidence type="ECO:0000256" key="4">
    <source>
        <dbReference type="HAMAP-Rule" id="MF_00171"/>
    </source>
</evidence>
<dbReference type="SUPFAM" id="SSF55120">
    <property type="entry name" value="Pseudouridine synthase"/>
    <property type="match status" value="1"/>
</dbReference>
<evidence type="ECO:0000313" key="9">
    <source>
        <dbReference type="EMBL" id="SNR46730.1"/>
    </source>
</evidence>
<comment type="caution">
    <text evidence="4">Lacks conserved residue(s) required for the propagation of feature annotation.</text>
</comment>
<dbReference type="EC" id="5.4.99.12" evidence="4"/>
<evidence type="ECO:0000256" key="2">
    <source>
        <dbReference type="ARBA" id="ARBA00022694"/>
    </source>
</evidence>
<comment type="subunit">
    <text evidence="4">Homodimer.</text>
</comment>
<organism evidence="9 10">
    <name type="scientific">Lutibacter agarilyticus</name>
    <dbReference type="NCBI Taxonomy" id="1109740"/>
    <lineage>
        <taxon>Bacteria</taxon>
        <taxon>Pseudomonadati</taxon>
        <taxon>Bacteroidota</taxon>
        <taxon>Flavobacteriia</taxon>
        <taxon>Flavobacteriales</taxon>
        <taxon>Flavobacteriaceae</taxon>
        <taxon>Lutibacter</taxon>
    </lineage>
</organism>
<evidence type="ECO:0000259" key="8">
    <source>
        <dbReference type="Pfam" id="PF01416"/>
    </source>
</evidence>
<protein>
    <recommendedName>
        <fullName evidence="4">tRNA pseudouridine synthase A</fullName>
        <ecNumber evidence="4">5.4.99.12</ecNumber>
    </recommendedName>
    <alternativeName>
        <fullName evidence="4">tRNA pseudouridine(38-40) synthase</fullName>
    </alternativeName>
    <alternativeName>
        <fullName evidence="4">tRNA pseudouridylate synthase I</fullName>
    </alternativeName>
    <alternativeName>
        <fullName evidence="4">tRNA-uridine isomerase I</fullName>
    </alternativeName>
</protein>
<dbReference type="Gene3D" id="3.30.70.660">
    <property type="entry name" value="Pseudouridine synthase I, catalytic domain, C-terminal subdomain"/>
    <property type="match status" value="1"/>
</dbReference>
<evidence type="ECO:0000256" key="5">
    <source>
        <dbReference type="PIRSR" id="PIRSR001430-1"/>
    </source>
</evidence>
<dbReference type="PIRSF" id="PIRSF001430">
    <property type="entry name" value="tRNA_psdUrid_synth"/>
    <property type="match status" value="1"/>
</dbReference>
<dbReference type="HAMAP" id="MF_00171">
    <property type="entry name" value="TruA"/>
    <property type="match status" value="1"/>
</dbReference>
<comment type="function">
    <text evidence="4">Formation of pseudouridine at positions 38, 39 and 40 in the anticodon stem and loop of transfer RNAs.</text>
</comment>
<dbReference type="GO" id="GO:0031119">
    <property type="term" value="P:tRNA pseudouridine synthesis"/>
    <property type="evidence" value="ECO:0007669"/>
    <property type="project" value="UniProtKB-UniRule"/>
</dbReference>
<proteinExistence type="inferred from homology"/>
<dbReference type="PANTHER" id="PTHR11142:SF0">
    <property type="entry name" value="TRNA PSEUDOURIDINE SYNTHASE-LIKE 1"/>
    <property type="match status" value="1"/>
</dbReference>
<reference evidence="9 10" key="1">
    <citation type="submission" date="2017-06" db="EMBL/GenBank/DDBJ databases">
        <authorList>
            <person name="Kim H.J."/>
            <person name="Triplett B.A."/>
        </authorList>
    </citation>
    <scope>NUCLEOTIDE SEQUENCE [LARGE SCALE GENOMIC DNA]</scope>
    <source>
        <strain evidence="9 10">DSM 29150</strain>
    </source>
</reference>
<feature type="domain" description="Pseudouridine synthase I TruA alpha/beta" evidence="8">
    <location>
        <begin position="162"/>
        <end position="256"/>
    </location>
</feature>
<dbReference type="NCBIfam" id="TIGR00071">
    <property type="entry name" value="hisT_truA"/>
    <property type="match status" value="1"/>
</dbReference>
<dbReference type="Proteomes" id="UP000198384">
    <property type="component" value="Unassembled WGS sequence"/>
</dbReference>
<dbReference type="CDD" id="cd02570">
    <property type="entry name" value="PseudoU_synth_EcTruA"/>
    <property type="match status" value="1"/>
</dbReference>
<keyword evidence="10" id="KW-1185">Reference proteome</keyword>
<dbReference type="PANTHER" id="PTHR11142">
    <property type="entry name" value="PSEUDOURIDYLATE SYNTHASE"/>
    <property type="match status" value="1"/>
</dbReference>
<keyword evidence="2 4" id="KW-0819">tRNA processing</keyword>
<dbReference type="InterPro" id="IPR001406">
    <property type="entry name" value="PsdUridine_synth_TruA"/>
</dbReference>
<dbReference type="GO" id="GO:0003723">
    <property type="term" value="F:RNA binding"/>
    <property type="evidence" value="ECO:0007669"/>
    <property type="project" value="InterPro"/>
</dbReference>
<comment type="catalytic activity">
    <reaction evidence="4 7">
        <text>uridine(38/39/40) in tRNA = pseudouridine(38/39/40) in tRNA</text>
        <dbReference type="Rhea" id="RHEA:22376"/>
        <dbReference type="Rhea" id="RHEA-COMP:10085"/>
        <dbReference type="Rhea" id="RHEA-COMP:10087"/>
        <dbReference type="ChEBI" id="CHEBI:65314"/>
        <dbReference type="ChEBI" id="CHEBI:65315"/>
        <dbReference type="EC" id="5.4.99.12"/>
    </reaction>
</comment>
<feature type="active site" description="Nucleophile" evidence="4 5">
    <location>
        <position position="64"/>
    </location>
</feature>
<evidence type="ECO:0000256" key="3">
    <source>
        <dbReference type="ARBA" id="ARBA00023235"/>
    </source>
</evidence>
<dbReference type="Pfam" id="PF01416">
    <property type="entry name" value="PseudoU_synth_1"/>
    <property type="match status" value="1"/>
</dbReference>
<dbReference type="GO" id="GO:0160147">
    <property type="term" value="F:tRNA pseudouridine(38-40) synthase activity"/>
    <property type="evidence" value="ECO:0007669"/>
    <property type="project" value="UniProtKB-EC"/>
</dbReference>
<comment type="similarity">
    <text evidence="1 4 7">Belongs to the tRNA pseudouridine synthase TruA family.</text>
</comment>
<accession>A0A238WJK0</accession>